<keyword evidence="4" id="KW-1185">Reference proteome</keyword>
<comment type="caution">
    <text evidence="3">The sequence shown here is derived from an EMBL/GenBank/DDBJ whole genome shotgun (WGS) entry which is preliminary data.</text>
</comment>
<dbReference type="AlphaFoldDB" id="A0A4V3ALJ9"/>
<sequence length="419" mass="44493">MLTQLVRPLLAVGLLVTALLFASPSVAVEPVVDTAPTYEDLIARLDALPSSLEAVARYDAAVARADQARALPNPSIAYDMENVYGTGPYNGIGNAETTLSINQPLELFGQRSARVQAARSDADAAGLRREQVRWQVAAQVALVYAEAEAAARRHELAAEALSLAEQDARGVAAMVEQGREATLRDIQAQSEVASARAAVDEASALRDAAFARLSAIALLDRPVQAIGASLLDRAPGTPQAGDADPLAVQVAQAELVTAGRLVTVERRRARPDVNASLGMRRYRDTDDEAFTVGIELTVPLFDRNRGGIRAAYAEERAAEARLIAQQQEARAGRFAAVAALAASGSRTRAADNGVAAAEEAYRLSRIGFEAGRISQLELRSTRAALIASRNAAVDARIARVRAEIDLARLEGRAPFGDSR</sequence>
<dbReference type="InterPro" id="IPR003423">
    <property type="entry name" value="OMP_efflux"/>
</dbReference>
<dbReference type="Gene3D" id="1.20.1600.10">
    <property type="entry name" value="Outer membrane efflux proteins (OEP)"/>
    <property type="match status" value="1"/>
</dbReference>
<dbReference type="InterPro" id="IPR010131">
    <property type="entry name" value="MdtP/NodT-like"/>
</dbReference>
<feature type="signal peptide" evidence="2">
    <location>
        <begin position="1"/>
        <end position="27"/>
    </location>
</feature>
<organism evidence="3 4">
    <name type="scientific">Luteimonas aestuarii</name>
    <dbReference type="NCBI Taxonomy" id="453837"/>
    <lineage>
        <taxon>Bacteria</taxon>
        <taxon>Pseudomonadati</taxon>
        <taxon>Pseudomonadota</taxon>
        <taxon>Gammaproteobacteria</taxon>
        <taxon>Lysobacterales</taxon>
        <taxon>Lysobacteraceae</taxon>
        <taxon>Luteimonas</taxon>
    </lineage>
</organism>
<dbReference type="PANTHER" id="PTHR30203">
    <property type="entry name" value="OUTER MEMBRANE CATION EFFLUX PROTEIN"/>
    <property type="match status" value="1"/>
</dbReference>
<comment type="similarity">
    <text evidence="1">Belongs to the outer membrane factor (OMF) (TC 1.B.17) family.</text>
</comment>
<dbReference type="OrthoDB" id="9791261at2"/>
<dbReference type="EMBL" id="SMTF01000008">
    <property type="protein sequence ID" value="TDK23371.1"/>
    <property type="molecule type" value="Genomic_DNA"/>
</dbReference>
<reference evidence="3 4" key="1">
    <citation type="submission" date="2019-03" db="EMBL/GenBank/DDBJ databases">
        <title>Luteimonas zhaokaii sp.nov., isolated from the rectal contents of Plateau pika in Yushu, Qinghai Province, China.</title>
        <authorList>
            <person name="Zhang G."/>
        </authorList>
    </citation>
    <scope>NUCLEOTIDE SEQUENCE [LARGE SCALE GENOMIC DNA]</scope>
    <source>
        <strain evidence="3 4">B9</strain>
    </source>
</reference>
<protein>
    <submittedName>
        <fullName evidence="3">TolC family protein</fullName>
    </submittedName>
</protein>
<evidence type="ECO:0000313" key="3">
    <source>
        <dbReference type="EMBL" id="TDK23371.1"/>
    </source>
</evidence>
<dbReference type="GO" id="GO:0015562">
    <property type="term" value="F:efflux transmembrane transporter activity"/>
    <property type="evidence" value="ECO:0007669"/>
    <property type="project" value="InterPro"/>
</dbReference>
<proteinExistence type="inferred from homology"/>
<accession>A0A4V3ALJ9</accession>
<keyword evidence="2" id="KW-0732">Signal</keyword>
<dbReference type="PANTHER" id="PTHR30203:SF24">
    <property type="entry name" value="BLR4935 PROTEIN"/>
    <property type="match status" value="1"/>
</dbReference>
<dbReference type="SUPFAM" id="SSF56954">
    <property type="entry name" value="Outer membrane efflux proteins (OEP)"/>
    <property type="match status" value="1"/>
</dbReference>
<name>A0A4V3ALJ9_9GAMM</name>
<evidence type="ECO:0000256" key="1">
    <source>
        <dbReference type="ARBA" id="ARBA00007613"/>
    </source>
</evidence>
<dbReference type="Pfam" id="PF02321">
    <property type="entry name" value="OEP"/>
    <property type="match status" value="2"/>
</dbReference>
<dbReference type="RefSeq" id="WP_133322065.1">
    <property type="nucleotide sequence ID" value="NZ_SMTF01000008.1"/>
</dbReference>
<evidence type="ECO:0000256" key="2">
    <source>
        <dbReference type="SAM" id="SignalP"/>
    </source>
</evidence>
<evidence type="ECO:0000313" key="4">
    <source>
        <dbReference type="Proteomes" id="UP000294796"/>
    </source>
</evidence>
<gene>
    <name evidence="3" type="ORF">E2F46_10640</name>
</gene>
<dbReference type="Proteomes" id="UP000294796">
    <property type="component" value="Unassembled WGS sequence"/>
</dbReference>
<feature type="chain" id="PRO_5020661084" evidence="2">
    <location>
        <begin position="28"/>
        <end position="419"/>
    </location>
</feature>